<reference evidence="19" key="1">
    <citation type="submission" date="2017-09" db="EMBL/GenBank/DDBJ databases">
        <title>Depth-based differentiation of microbial function through sediment-hosted aquifers and enrichment of novel symbionts in the deep terrestrial subsurface.</title>
        <authorList>
            <person name="Probst A.J."/>
            <person name="Ladd B."/>
            <person name="Jarett J.K."/>
            <person name="Geller-Mcgrath D.E."/>
            <person name="Sieber C.M.K."/>
            <person name="Emerson J.B."/>
            <person name="Anantharaman K."/>
            <person name="Thomas B.C."/>
            <person name="Malmstrom R."/>
            <person name="Stieglmeier M."/>
            <person name="Klingl A."/>
            <person name="Woyke T."/>
            <person name="Ryan C.M."/>
            <person name="Banfield J.F."/>
        </authorList>
    </citation>
    <scope>NUCLEOTIDE SEQUENCE</scope>
    <source>
        <strain evidence="19">CG_4_8_14_3_um_filter_34_18</strain>
    </source>
</reference>
<dbReference type="GO" id="GO:0046872">
    <property type="term" value="F:metal ion binding"/>
    <property type="evidence" value="ECO:0007669"/>
    <property type="project" value="UniProtKB-KW"/>
</dbReference>
<feature type="domain" description="TRAM" evidence="16">
    <location>
        <begin position="384"/>
        <end position="447"/>
    </location>
</feature>
<evidence type="ECO:0000259" key="17">
    <source>
        <dbReference type="PROSITE" id="PS51449"/>
    </source>
</evidence>
<reference evidence="21 22" key="2">
    <citation type="submission" date="2017-09" db="EMBL/GenBank/DDBJ databases">
        <title>Depth-based differentiation of microbial function through sediment-hosted aquifers and enrichment of novel symbionts in the deep terrestrial subsurface.</title>
        <authorList>
            <person name="Probst A.J."/>
            <person name="Ladd B."/>
            <person name="Jarett J.K."/>
            <person name="Geller-Mcgrath D.E."/>
            <person name="Sieber C.M."/>
            <person name="Emerson J.B."/>
            <person name="Anantharaman K."/>
            <person name="Thomas B.C."/>
            <person name="Malmstrom R."/>
            <person name="Stieglmeier M."/>
            <person name="Klingl A."/>
            <person name="Woyke T."/>
            <person name="Ryan C.M."/>
            <person name="Banfield J.F."/>
        </authorList>
    </citation>
    <scope>NUCLEOTIDE SEQUENCE [LARGE SCALE GENOMIC DNA]</scope>
    <source>
        <strain evidence="20">CG_4_10_14_3_um_filter_34_13</strain>
    </source>
</reference>
<keyword evidence="5" id="KW-0963">Cytoplasm</keyword>
<dbReference type="GO" id="GO:0035598">
    <property type="term" value="F:tRNA (N(6)-L-threonylcarbamoyladenosine(37)-C(2))-methylthiotransferase activity"/>
    <property type="evidence" value="ECO:0007669"/>
    <property type="project" value="UniProtKB-EC"/>
</dbReference>
<comment type="cofactor">
    <cofactor evidence="1">
        <name>[4Fe-4S] cluster</name>
        <dbReference type="ChEBI" id="CHEBI:49883"/>
    </cofactor>
</comment>
<dbReference type="InterPro" id="IPR005839">
    <property type="entry name" value="Methylthiotransferase"/>
</dbReference>
<dbReference type="SFLD" id="SFLDG01082">
    <property type="entry name" value="B12-binding_domain_containing"/>
    <property type="match status" value="1"/>
</dbReference>
<dbReference type="PROSITE" id="PS50926">
    <property type="entry name" value="TRAM"/>
    <property type="match status" value="1"/>
</dbReference>
<dbReference type="Proteomes" id="UP000231493">
    <property type="component" value="Unassembled WGS sequence"/>
</dbReference>
<accession>A0A2M7K944</accession>
<name>A0A2M7PR23_9BACT</name>
<evidence type="ECO:0000313" key="19">
    <source>
        <dbReference type="EMBL" id="PIX34630.1"/>
    </source>
</evidence>
<feature type="domain" description="MTTase N-terminal" evidence="17">
    <location>
        <begin position="14"/>
        <end position="126"/>
    </location>
</feature>
<evidence type="ECO:0000256" key="10">
    <source>
        <dbReference type="ARBA" id="ARBA00023004"/>
    </source>
</evidence>
<dbReference type="PANTHER" id="PTHR11918">
    <property type="entry name" value="RADICAL SAM PROTEINS"/>
    <property type="match status" value="1"/>
</dbReference>
<dbReference type="Gene3D" id="3.40.50.12160">
    <property type="entry name" value="Methylthiotransferase, N-terminal domain"/>
    <property type="match status" value="1"/>
</dbReference>
<dbReference type="InterPro" id="IPR006467">
    <property type="entry name" value="MiaB-like_bact"/>
</dbReference>
<dbReference type="Gene3D" id="3.80.30.20">
    <property type="entry name" value="tm_1862 like domain"/>
    <property type="match status" value="1"/>
</dbReference>
<dbReference type="InterPro" id="IPR020612">
    <property type="entry name" value="Methylthiotransferase_CS"/>
</dbReference>
<dbReference type="EMBL" id="PFIP01000057">
    <property type="protein sequence ID" value="PIX34630.1"/>
    <property type="molecule type" value="Genomic_DNA"/>
</dbReference>
<dbReference type="FunFam" id="3.40.50.12160:FF:000004">
    <property type="entry name" value="Threonylcarbamoyladenosine tRNA methylthiotransferase MtaB"/>
    <property type="match status" value="1"/>
</dbReference>
<dbReference type="InterPro" id="IPR006638">
    <property type="entry name" value="Elp3/MiaA/NifB-like_rSAM"/>
</dbReference>
<keyword evidence="6 20" id="KW-0808">Transferase</keyword>
<evidence type="ECO:0000259" key="16">
    <source>
        <dbReference type="PROSITE" id="PS50926"/>
    </source>
</evidence>
<dbReference type="SFLD" id="SFLDG01061">
    <property type="entry name" value="methylthiotransferase"/>
    <property type="match status" value="1"/>
</dbReference>
<dbReference type="InterPro" id="IPR038135">
    <property type="entry name" value="Methylthiotransferase_N_sf"/>
</dbReference>
<dbReference type="CDD" id="cd01335">
    <property type="entry name" value="Radical_SAM"/>
    <property type="match status" value="1"/>
</dbReference>
<proteinExistence type="inferred from homology"/>
<evidence type="ECO:0000313" key="20">
    <source>
        <dbReference type="EMBL" id="PIY33103.1"/>
    </source>
</evidence>
<dbReference type="AlphaFoldDB" id="A0A2M7PR23"/>
<evidence type="ECO:0000256" key="9">
    <source>
        <dbReference type="ARBA" id="ARBA00022723"/>
    </source>
</evidence>
<keyword evidence="4" id="KW-0004">4Fe-4S</keyword>
<evidence type="ECO:0000256" key="5">
    <source>
        <dbReference type="ARBA" id="ARBA00022490"/>
    </source>
</evidence>
<dbReference type="EMBL" id="PFKO01000122">
    <property type="protein sequence ID" value="PIY33103.1"/>
    <property type="molecule type" value="Genomic_DNA"/>
</dbReference>
<dbReference type="FunFam" id="3.80.30.20:FF:000001">
    <property type="entry name" value="tRNA-2-methylthio-N(6)-dimethylallyladenosine synthase 2"/>
    <property type="match status" value="1"/>
</dbReference>
<sequence>MFLISYKKEDHFIKKVAFKTLGCKVNQYETEIILNLFQDEGFQIVNFNQKADVYIINTCTVTKEADRKSKQMIRKAIGQNKKSKIIVTGCFAQSNYQDLEKIRGINLITGNSDKNSILQQFKELDFHNTVVKVTPAKFLKKYDNVIKNKSILRARAWLKIQDGCNNFCTYCKVPYVRGPARSRLIDDILQEVSNLENSGIKEVVLLGINLGTYGEDLLPGKANLSKLISLINNFKGIKRIRLSSIELVNINNELLDTFGKCSKLCHHLHIPLQSGDDKILKLMNRPYNTSIFGKKIFQLKKKIPNIAITSDIMVGFPGEDNESFNNTYKFIRKMCFSKIHIFKYSNREKCLAILMPNEVDNEIKKERSKKLINLSSELFYNFRNKYLGLDVDVLVEDEIKDKEGRVYSRGITDNYIKVIIPDLIGKRGEIVKVQLNKIYSDYIISSV</sequence>
<evidence type="ECO:0000313" key="21">
    <source>
        <dbReference type="Proteomes" id="UP000230646"/>
    </source>
</evidence>
<keyword evidence="8" id="KW-0819">tRNA processing</keyword>
<keyword evidence="10" id="KW-0408">Iron</keyword>
<evidence type="ECO:0000256" key="8">
    <source>
        <dbReference type="ARBA" id="ARBA00022694"/>
    </source>
</evidence>
<dbReference type="NCBIfam" id="TIGR01579">
    <property type="entry name" value="MiaB-like-C"/>
    <property type="match status" value="1"/>
</dbReference>
<feature type="domain" description="Radical SAM core" evidence="18">
    <location>
        <begin position="150"/>
        <end position="383"/>
    </location>
</feature>
<evidence type="ECO:0000256" key="1">
    <source>
        <dbReference type="ARBA" id="ARBA00001966"/>
    </source>
</evidence>
<dbReference type="InterPro" id="IPR007197">
    <property type="entry name" value="rSAM"/>
</dbReference>
<keyword evidence="7" id="KW-0949">S-adenosyl-L-methionine</keyword>
<dbReference type="InterPro" id="IPR058240">
    <property type="entry name" value="rSAM_sf"/>
</dbReference>
<evidence type="ECO:0000256" key="7">
    <source>
        <dbReference type="ARBA" id="ARBA00022691"/>
    </source>
</evidence>
<dbReference type="PROSITE" id="PS51449">
    <property type="entry name" value="MTTASE_N"/>
    <property type="match status" value="1"/>
</dbReference>
<dbReference type="SUPFAM" id="SSF102114">
    <property type="entry name" value="Radical SAM enzymes"/>
    <property type="match status" value="1"/>
</dbReference>
<evidence type="ECO:0000256" key="13">
    <source>
        <dbReference type="ARBA" id="ARBA00051661"/>
    </source>
</evidence>
<dbReference type="SMART" id="SM00729">
    <property type="entry name" value="Elp3"/>
    <property type="match status" value="1"/>
</dbReference>
<dbReference type="PROSITE" id="PS51918">
    <property type="entry name" value="RADICAL_SAM"/>
    <property type="match status" value="1"/>
</dbReference>
<comment type="function">
    <text evidence="2">Catalyzes the methylthiolation of N6-threonylcarbamoyladenosine (t(6)A), leading to the formation of 2-methylthio-N6-threonylcarbamoyladenosine (ms(2)t(6)A) at position 37 in tRNAs that read codons beginning with adenine.</text>
</comment>
<evidence type="ECO:0000313" key="22">
    <source>
        <dbReference type="Proteomes" id="UP000231493"/>
    </source>
</evidence>
<dbReference type="Proteomes" id="UP000230646">
    <property type="component" value="Unassembled WGS sequence"/>
</dbReference>
<evidence type="ECO:0000256" key="11">
    <source>
        <dbReference type="ARBA" id="ARBA00023014"/>
    </source>
</evidence>
<dbReference type="PROSITE" id="PS01278">
    <property type="entry name" value="MTTASE_RADICAL"/>
    <property type="match status" value="1"/>
</dbReference>
<evidence type="ECO:0000256" key="6">
    <source>
        <dbReference type="ARBA" id="ARBA00022679"/>
    </source>
</evidence>
<evidence type="ECO:0000256" key="3">
    <source>
        <dbReference type="ARBA" id="ARBA00013273"/>
    </source>
</evidence>
<comment type="caution">
    <text evidence="20">The sequence shown here is derived from an EMBL/GenBank/DDBJ whole genome shotgun (WGS) entry which is preliminary data.</text>
</comment>
<dbReference type="Pfam" id="PF00919">
    <property type="entry name" value="UPF0004"/>
    <property type="match status" value="1"/>
</dbReference>
<accession>A0A2M7PR23</accession>
<evidence type="ECO:0000256" key="2">
    <source>
        <dbReference type="ARBA" id="ARBA00002399"/>
    </source>
</evidence>
<keyword evidence="11" id="KW-0411">Iron-sulfur</keyword>
<organism evidence="20 21">
    <name type="scientific">Candidatus Infernicultor aquiphilus</name>
    <dbReference type="NCBI Taxonomy" id="1805029"/>
    <lineage>
        <taxon>Bacteria</taxon>
        <taxon>Pseudomonadati</taxon>
        <taxon>Atribacterota</taxon>
        <taxon>Candidatus Phoenicimicrobiia</taxon>
        <taxon>Candidatus Pheonicimicrobiales</taxon>
        <taxon>Candidatus Phoenicimicrobiaceae</taxon>
        <taxon>Candidatus Infernicultor</taxon>
    </lineage>
</organism>
<dbReference type="InterPro" id="IPR023404">
    <property type="entry name" value="rSAM_horseshoe"/>
</dbReference>
<dbReference type="SFLD" id="SFLDS00029">
    <property type="entry name" value="Radical_SAM"/>
    <property type="match status" value="1"/>
</dbReference>
<dbReference type="GO" id="GO:0051539">
    <property type="term" value="F:4 iron, 4 sulfur cluster binding"/>
    <property type="evidence" value="ECO:0007669"/>
    <property type="project" value="UniProtKB-KW"/>
</dbReference>
<comment type="similarity">
    <text evidence="14">Belongs to the methylthiotransferase family. MtaB subfamily.</text>
</comment>
<dbReference type="InterPro" id="IPR013848">
    <property type="entry name" value="Methylthiotransferase_N"/>
</dbReference>
<protein>
    <recommendedName>
        <fullName evidence="15">Threonylcarbamoyladenosine tRNA methylthiotransferase MtaB</fullName>
        <ecNumber evidence="3">2.8.4.5</ecNumber>
    </recommendedName>
    <alternativeName>
        <fullName evidence="12">tRNA-t(6)A37 methylthiotransferase</fullName>
    </alternativeName>
</protein>
<dbReference type="Pfam" id="PF04055">
    <property type="entry name" value="Radical_SAM"/>
    <property type="match status" value="1"/>
</dbReference>
<dbReference type="NCBIfam" id="TIGR00089">
    <property type="entry name" value="MiaB/RimO family radical SAM methylthiotransferase"/>
    <property type="match status" value="1"/>
</dbReference>
<dbReference type="PANTHER" id="PTHR11918:SF45">
    <property type="entry name" value="THREONYLCARBAMOYLADENOSINE TRNA METHYLTHIOTRANSFERASE"/>
    <property type="match status" value="1"/>
</dbReference>
<keyword evidence="9" id="KW-0479">Metal-binding</keyword>
<evidence type="ECO:0000256" key="15">
    <source>
        <dbReference type="ARBA" id="ARBA00069898"/>
    </source>
</evidence>
<evidence type="ECO:0000256" key="14">
    <source>
        <dbReference type="ARBA" id="ARBA00061574"/>
    </source>
</evidence>
<evidence type="ECO:0000256" key="4">
    <source>
        <dbReference type="ARBA" id="ARBA00022485"/>
    </source>
</evidence>
<comment type="catalytic activity">
    <reaction evidence="13">
        <text>N(6)-L-threonylcarbamoyladenosine(37) in tRNA + (sulfur carrier)-SH + AH2 + 2 S-adenosyl-L-methionine = 2-methylsulfanyl-N(6)-L-threonylcarbamoyladenosine(37) in tRNA + (sulfur carrier)-H + 5'-deoxyadenosine + L-methionine + A + S-adenosyl-L-homocysteine + 2 H(+)</text>
        <dbReference type="Rhea" id="RHEA:37075"/>
        <dbReference type="Rhea" id="RHEA-COMP:10163"/>
        <dbReference type="Rhea" id="RHEA-COMP:11092"/>
        <dbReference type="Rhea" id="RHEA-COMP:14737"/>
        <dbReference type="Rhea" id="RHEA-COMP:14739"/>
        <dbReference type="ChEBI" id="CHEBI:13193"/>
        <dbReference type="ChEBI" id="CHEBI:15378"/>
        <dbReference type="ChEBI" id="CHEBI:17319"/>
        <dbReference type="ChEBI" id="CHEBI:17499"/>
        <dbReference type="ChEBI" id="CHEBI:29917"/>
        <dbReference type="ChEBI" id="CHEBI:57844"/>
        <dbReference type="ChEBI" id="CHEBI:57856"/>
        <dbReference type="ChEBI" id="CHEBI:59789"/>
        <dbReference type="ChEBI" id="CHEBI:64428"/>
        <dbReference type="ChEBI" id="CHEBI:74418"/>
        <dbReference type="ChEBI" id="CHEBI:74420"/>
        <dbReference type="EC" id="2.8.4.5"/>
    </reaction>
</comment>
<evidence type="ECO:0000256" key="12">
    <source>
        <dbReference type="ARBA" id="ARBA00031213"/>
    </source>
</evidence>
<dbReference type="EC" id="2.8.4.5" evidence="3"/>
<dbReference type="InterPro" id="IPR002792">
    <property type="entry name" value="TRAM_dom"/>
</dbReference>
<evidence type="ECO:0000259" key="18">
    <source>
        <dbReference type="PROSITE" id="PS51918"/>
    </source>
</evidence>
<gene>
    <name evidence="20" type="ORF">COZ07_03455</name>
    <name evidence="19" type="ORF">COZ58_03205</name>
</gene>